<dbReference type="Proteomes" id="UP001501725">
    <property type="component" value="Unassembled WGS sequence"/>
</dbReference>
<evidence type="ECO:0000256" key="12">
    <source>
        <dbReference type="RuleBase" id="RU004516"/>
    </source>
</evidence>
<comment type="cofactor">
    <cofactor evidence="1 12">
        <name>pyridoxal 5'-phosphate</name>
        <dbReference type="ChEBI" id="CHEBI:597326"/>
    </cofactor>
</comment>
<keyword evidence="13" id="KW-0808">Transferase</keyword>
<evidence type="ECO:0000256" key="11">
    <source>
        <dbReference type="RuleBase" id="RU004106"/>
    </source>
</evidence>
<evidence type="ECO:0000256" key="2">
    <source>
        <dbReference type="ARBA" id="ARBA00004824"/>
    </source>
</evidence>
<dbReference type="EMBL" id="BAABGY010000008">
    <property type="protein sequence ID" value="GAA4333858.1"/>
    <property type="molecule type" value="Genomic_DNA"/>
</dbReference>
<comment type="catalytic activity">
    <reaction evidence="9">
        <text>L-isoleucine + 2-oxoglutarate = (S)-3-methyl-2-oxopentanoate + L-glutamate</text>
        <dbReference type="Rhea" id="RHEA:24801"/>
        <dbReference type="ChEBI" id="CHEBI:16810"/>
        <dbReference type="ChEBI" id="CHEBI:29985"/>
        <dbReference type="ChEBI" id="CHEBI:35146"/>
        <dbReference type="ChEBI" id="CHEBI:58045"/>
        <dbReference type="EC" id="2.6.1.42"/>
    </reaction>
</comment>
<dbReference type="CDD" id="cd00449">
    <property type="entry name" value="PLPDE_IV"/>
    <property type="match status" value="1"/>
</dbReference>
<evidence type="ECO:0000256" key="1">
    <source>
        <dbReference type="ARBA" id="ARBA00001933"/>
    </source>
</evidence>
<evidence type="ECO:0000256" key="6">
    <source>
        <dbReference type="ARBA" id="ARBA00013053"/>
    </source>
</evidence>
<accession>A0ABP8H3G3</accession>
<dbReference type="InterPro" id="IPR018300">
    <property type="entry name" value="Aminotrans_IV_CS"/>
</dbReference>
<evidence type="ECO:0000256" key="10">
    <source>
        <dbReference type="ARBA" id="ARBA00049229"/>
    </source>
</evidence>
<keyword evidence="14" id="KW-1185">Reference proteome</keyword>
<proteinExistence type="inferred from homology"/>
<dbReference type="PANTHER" id="PTHR42743:SF11">
    <property type="entry name" value="AMINODEOXYCHORISMATE LYASE"/>
    <property type="match status" value="1"/>
</dbReference>
<gene>
    <name evidence="13" type="ORF">GCM10023184_27340</name>
</gene>
<comment type="caution">
    <text evidence="13">The sequence shown here is derived from an EMBL/GenBank/DDBJ whole genome shotgun (WGS) entry which is preliminary data.</text>
</comment>
<evidence type="ECO:0000313" key="14">
    <source>
        <dbReference type="Proteomes" id="UP001501725"/>
    </source>
</evidence>
<dbReference type="Gene3D" id="3.30.470.10">
    <property type="match status" value="1"/>
</dbReference>
<organism evidence="13 14">
    <name type="scientific">Flaviaesturariibacter amylovorans</name>
    <dbReference type="NCBI Taxonomy" id="1084520"/>
    <lineage>
        <taxon>Bacteria</taxon>
        <taxon>Pseudomonadati</taxon>
        <taxon>Bacteroidota</taxon>
        <taxon>Chitinophagia</taxon>
        <taxon>Chitinophagales</taxon>
        <taxon>Chitinophagaceae</taxon>
        <taxon>Flaviaestuariibacter</taxon>
    </lineage>
</organism>
<dbReference type="InterPro" id="IPR043131">
    <property type="entry name" value="BCAT-like_N"/>
</dbReference>
<reference evidence="14" key="1">
    <citation type="journal article" date="2019" name="Int. J. Syst. Evol. Microbiol.">
        <title>The Global Catalogue of Microorganisms (GCM) 10K type strain sequencing project: providing services to taxonomists for standard genome sequencing and annotation.</title>
        <authorList>
            <consortium name="The Broad Institute Genomics Platform"/>
            <consortium name="The Broad Institute Genome Sequencing Center for Infectious Disease"/>
            <person name="Wu L."/>
            <person name="Ma J."/>
        </authorList>
    </citation>
    <scope>NUCLEOTIDE SEQUENCE [LARGE SCALE GENOMIC DNA]</scope>
    <source>
        <strain evidence="14">JCM 17919</strain>
    </source>
</reference>
<comment type="pathway">
    <text evidence="4">Amino-acid biosynthesis; L-leucine biosynthesis; L-leucine from 3-methyl-2-oxobutanoate: step 4/4.</text>
</comment>
<protein>
    <recommendedName>
        <fullName evidence="6">branched-chain-amino-acid transaminase</fullName>
        <ecNumber evidence="6">2.6.1.42</ecNumber>
    </recommendedName>
</protein>
<comment type="pathway">
    <text evidence="2">Amino-acid biosynthesis; L-isoleucine biosynthesis; L-isoleucine from 2-oxobutanoate: step 4/4.</text>
</comment>
<comment type="similarity">
    <text evidence="5 11">Belongs to the class-IV pyridoxal-phosphate-dependent aminotransferase family.</text>
</comment>
<comment type="pathway">
    <text evidence="3">Amino-acid biosynthesis; L-valine biosynthesis; L-valine from pyruvate: step 4/4.</text>
</comment>
<dbReference type="InterPro" id="IPR036038">
    <property type="entry name" value="Aminotransferase-like"/>
</dbReference>
<dbReference type="InterPro" id="IPR043132">
    <property type="entry name" value="BCAT-like_C"/>
</dbReference>
<dbReference type="RefSeq" id="WP_345256319.1">
    <property type="nucleotide sequence ID" value="NZ_BAABGY010000008.1"/>
</dbReference>
<keyword evidence="7 12" id="KW-0663">Pyridoxal phosphate</keyword>
<keyword evidence="13" id="KW-0032">Aminotransferase</keyword>
<evidence type="ECO:0000256" key="4">
    <source>
        <dbReference type="ARBA" id="ARBA00005072"/>
    </source>
</evidence>
<dbReference type="GO" id="GO:0008483">
    <property type="term" value="F:transaminase activity"/>
    <property type="evidence" value="ECO:0007669"/>
    <property type="project" value="UniProtKB-KW"/>
</dbReference>
<dbReference type="SUPFAM" id="SSF56752">
    <property type="entry name" value="D-aminoacid aminotransferase-like PLP-dependent enzymes"/>
    <property type="match status" value="1"/>
</dbReference>
<evidence type="ECO:0000256" key="7">
    <source>
        <dbReference type="ARBA" id="ARBA00022898"/>
    </source>
</evidence>
<evidence type="ECO:0000313" key="13">
    <source>
        <dbReference type="EMBL" id="GAA4333858.1"/>
    </source>
</evidence>
<dbReference type="Pfam" id="PF01063">
    <property type="entry name" value="Aminotran_4"/>
    <property type="match status" value="1"/>
</dbReference>
<dbReference type="InterPro" id="IPR050571">
    <property type="entry name" value="Class-IV_PLP-Dep_Aminotrnsfr"/>
</dbReference>
<evidence type="ECO:0000256" key="9">
    <source>
        <dbReference type="ARBA" id="ARBA00048798"/>
    </source>
</evidence>
<dbReference type="PANTHER" id="PTHR42743">
    <property type="entry name" value="AMINO-ACID AMINOTRANSFERASE"/>
    <property type="match status" value="1"/>
</dbReference>
<comment type="catalytic activity">
    <reaction evidence="8">
        <text>L-valine + 2-oxoglutarate = 3-methyl-2-oxobutanoate + L-glutamate</text>
        <dbReference type="Rhea" id="RHEA:24813"/>
        <dbReference type="ChEBI" id="CHEBI:11851"/>
        <dbReference type="ChEBI" id="CHEBI:16810"/>
        <dbReference type="ChEBI" id="CHEBI:29985"/>
        <dbReference type="ChEBI" id="CHEBI:57762"/>
        <dbReference type="EC" id="2.6.1.42"/>
    </reaction>
</comment>
<sequence length="266" mass="29999">MAYIYHNGTFHPAEAAMLPVSNPAFCFGEGLFETMRLGPSGIPFWDRHMERLRSGMERLGWQNGWAPESLYEELQELVERNRCTTAARIRLTVYRAGDRAEIVGEARPLEPADAVWNERGFQVEVYPDARKAADAFSALKLTSYLPYLLASRRAGEQGLDECLVLNAWGNVCETGRMNLFIVRGNEIATPALSEGCIDGVLRRYLIEQLAAAGTPVLETTLTMEDLLAADELFLTNAVKGIRWVERFRNRTYSSRRSKELYAGLRL</sequence>
<name>A0ABP8H3G3_9BACT</name>
<dbReference type="PROSITE" id="PS00770">
    <property type="entry name" value="AA_TRANSFER_CLASS_4"/>
    <property type="match status" value="1"/>
</dbReference>
<evidence type="ECO:0000256" key="3">
    <source>
        <dbReference type="ARBA" id="ARBA00004931"/>
    </source>
</evidence>
<evidence type="ECO:0000256" key="8">
    <source>
        <dbReference type="ARBA" id="ARBA00048212"/>
    </source>
</evidence>
<dbReference type="EC" id="2.6.1.42" evidence="6"/>
<dbReference type="InterPro" id="IPR001544">
    <property type="entry name" value="Aminotrans_IV"/>
</dbReference>
<dbReference type="Gene3D" id="3.20.10.10">
    <property type="entry name" value="D-amino Acid Aminotransferase, subunit A, domain 2"/>
    <property type="match status" value="1"/>
</dbReference>
<evidence type="ECO:0000256" key="5">
    <source>
        <dbReference type="ARBA" id="ARBA00009320"/>
    </source>
</evidence>
<comment type="catalytic activity">
    <reaction evidence="10">
        <text>L-leucine + 2-oxoglutarate = 4-methyl-2-oxopentanoate + L-glutamate</text>
        <dbReference type="Rhea" id="RHEA:18321"/>
        <dbReference type="ChEBI" id="CHEBI:16810"/>
        <dbReference type="ChEBI" id="CHEBI:17865"/>
        <dbReference type="ChEBI" id="CHEBI:29985"/>
        <dbReference type="ChEBI" id="CHEBI:57427"/>
        <dbReference type="EC" id="2.6.1.42"/>
    </reaction>
</comment>